<evidence type="ECO:0000313" key="2">
    <source>
        <dbReference type="EMBL" id="GAA1562018.1"/>
    </source>
</evidence>
<protein>
    <submittedName>
        <fullName evidence="2">Uncharacterized protein</fullName>
    </submittedName>
</protein>
<feature type="compositionally biased region" description="Polar residues" evidence="1">
    <location>
        <begin position="63"/>
        <end position="80"/>
    </location>
</feature>
<evidence type="ECO:0000313" key="3">
    <source>
        <dbReference type="Proteomes" id="UP001500363"/>
    </source>
</evidence>
<sequence length="102" mass="11029">MPSQAHAAADTLHALPSPHRNRPTHLPALHPTHTQPATASDRQPPHSLTPHRTDPTHPHPAPQQTDSRPTPSLRTAPTHSLTRHRNCPTPASSPARARTPPS</sequence>
<comment type="caution">
    <text evidence="2">The sequence shown here is derived from an EMBL/GenBank/DDBJ whole genome shotgun (WGS) entry which is preliminary data.</text>
</comment>
<keyword evidence="3" id="KW-1185">Reference proteome</keyword>
<organism evidence="2 3">
    <name type="scientific">Kribbella lupini</name>
    <dbReference type="NCBI Taxonomy" id="291602"/>
    <lineage>
        <taxon>Bacteria</taxon>
        <taxon>Bacillati</taxon>
        <taxon>Actinomycetota</taxon>
        <taxon>Actinomycetes</taxon>
        <taxon>Propionibacteriales</taxon>
        <taxon>Kribbellaceae</taxon>
        <taxon>Kribbella</taxon>
    </lineage>
</organism>
<feature type="compositionally biased region" description="Low complexity" evidence="1">
    <location>
        <begin position="88"/>
        <end position="102"/>
    </location>
</feature>
<accession>A0ABP4NHZ3</accession>
<feature type="region of interest" description="Disordered" evidence="1">
    <location>
        <begin position="1"/>
        <end position="102"/>
    </location>
</feature>
<dbReference type="EMBL" id="BAAANC010000006">
    <property type="protein sequence ID" value="GAA1562018.1"/>
    <property type="molecule type" value="Genomic_DNA"/>
</dbReference>
<proteinExistence type="predicted"/>
<reference evidence="3" key="1">
    <citation type="journal article" date="2019" name="Int. J. Syst. Evol. Microbiol.">
        <title>The Global Catalogue of Microorganisms (GCM) 10K type strain sequencing project: providing services to taxonomists for standard genome sequencing and annotation.</title>
        <authorList>
            <consortium name="The Broad Institute Genomics Platform"/>
            <consortium name="The Broad Institute Genome Sequencing Center for Infectious Disease"/>
            <person name="Wu L."/>
            <person name="Ma J."/>
        </authorList>
    </citation>
    <scope>NUCLEOTIDE SEQUENCE [LARGE SCALE GENOMIC DNA]</scope>
    <source>
        <strain evidence="3">JCM 14303</strain>
    </source>
</reference>
<name>A0ABP4NHZ3_9ACTN</name>
<evidence type="ECO:0000256" key="1">
    <source>
        <dbReference type="SAM" id="MobiDB-lite"/>
    </source>
</evidence>
<dbReference type="Proteomes" id="UP001500363">
    <property type="component" value="Unassembled WGS sequence"/>
</dbReference>
<feature type="compositionally biased region" description="Polar residues" evidence="1">
    <location>
        <begin position="32"/>
        <end position="41"/>
    </location>
</feature>
<gene>
    <name evidence="2" type="ORF">GCM10009741_79290</name>
</gene>